<dbReference type="Proteomes" id="UP000220192">
    <property type="component" value="Unassembled WGS sequence"/>
</dbReference>
<sequence length="76" mass="9177">MNLQKIESDSMIKHAELLHTEMKQQIKRFSEASKEHPKEYKKMYEEIKRPKEVSRQQLPMIVKVNLNRLKNPQQKS</sequence>
<name>A0A2A7D1L4_BACAN</name>
<evidence type="ECO:0000313" key="1">
    <source>
        <dbReference type="EMBL" id="PDZ13913.1"/>
    </source>
</evidence>
<gene>
    <name evidence="1" type="ORF">CON16_27205</name>
</gene>
<dbReference type="EMBL" id="NVLX01000034">
    <property type="protein sequence ID" value="PDZ13913.1"/>
    <property type="molecule type" value="Genomic_DNA"/>
</dbReference>
<protein>
    <submittedName>
        <fullName evidence="1">Uncharacterized protein</fullName>
    </submittedName>
</protein>
<proteinExistence type="predicted"/>
<accession>A0A2A7D1L4</accession>
<organism evidence="1 2">
    <name type="scientific">Bacillus anthracis</name>
    <name type="common">anthrax bacterium</name>
    <dbReference type="NCBI Taxonomy" id="1392"/>
    <lineage>
        <taxon>Bacteria</taxon>
        <taxon>Bacillati</taxon>
        <taxon>Bacillota</taxon>
        <taxon>Bacilli</taxon>
        <taxon>Bacillales</taxon>
        <taxon>Bacillaceae</taxon>
        <taxon>Bacillus</taxon>
        <taxon>Bacillus cereus group</taxon>
    </lineage>
</organism>
<comment type="caution">
    <text evidence="1">The sequence shown here is derived from an EMBL/GenBank/DDBJ whole genome shotgun (WGS) entry which is preliminary data.</text>
</comment>
<reference evidence="1 2" key="1">
    <citation type="submission" date="2017-09" db="EMBL/GenBank/DDBJ databases">
        <title>Large-scale bioinformatics analysis of Bacillus genomes uncovers conserved roles of natural products in bacterial physiology.</title>
        <authorList>
            <consortium name="Agbiome Team Llc"/>
            <person name="Bleich R.M."/>
            <person name="Grubbs K.J."/>
            <person name="Santa Maria K.C."/>
            <person name="Allen S.E."/>
            <person name="Farag S."/>
            <person name="Shank E.A."/>
            <person name="Bowers A."/>
        </authorList>
    </citation>
    <scope>NUCLEOTIDE SEQUENCE [LARGE SCALE GENOMIC DNA]</scope>
    <source>
        <strain evidence="1 2">AFS095574</strain>
    </source>
</reference>
<dbReference type="AlphaFoldDB" id="A0A2A7D1L4"/>
<evidence type="ECO:0000313" key="2">
    <source>
        <dbReference type="Proteomes" id="UP000220192"/>
    </source>
</evidence>